<dbReference type="HOGENOM" id="CLU_692549_0_0_1"/>
<comment type="caution">
    <text evidence="2">The sequence shown here is derived from an EMBL/GenBank/DDBJ whole genome shotgun (WGS) entry which is preliminary data.</text>
</comment>
<dbReference type="STRING" id="857340.A0A086TFK7"/>
<feature type="compositionally biased region" description="Polar residues" evidence="1">
    <location>
        <begin position="117"/>
        <end position="130"/>
    </location>
</feature>
<dbReference type="EMBL" id="JPKY01000005">
    <property type="protein sequence ID" value="KFH48139.1"/>
    <property type="molecule type" value="Genomic_DNA"/>
</dbReference>
<feature type="compositionally biased region" description="Basic and acidic residues" evidence="1">
    <location>
        <begin position="323"/>
        <end position="342"/>
    </location>
</feature>
<proteinExistence type="predicted"/>
<name>A0A086TFK7_HAPC1</name>
<accession>A0A086TFK7</accession>
<reference evidence="3" key="1">
    <citation type="journal article" date="2014" name="Genome Announc.">
        <title>Genome sequence and annotation of Acremonium chrysogenum, producer of the beta-lactam antibiotic cephalosporin C.</title>
        <authorList>
            <person name="Terfehr D."/>
            <person name="Dahlmann T.A."/>
            <person name="Specht T."/>
            <person name="Zadra I."/>
            <person name="Kuernsteiner H."/>
            <person name="Kueck U."/>
        </authorList>
    </citation>
    <scope>NUCLEOTIDE SEQUENCE [LARGE SCALE GENOMIC DNA]</scope>
    <source>
        <strain evidence="3">ATCC 11550 / CBS 779.69 / DSM 880 / IAM 14645 / JCM 23072 / IMI 49137</strain>
    </source>
</reference>
<keyword evidence="3" id="KW-1185">Reference proteome</keyword>
<feature type="compositionally biased region" description="Basic and acidic residues" evidence="1">
    <location>
        <begin position="370"/>
        <end position="379"/>
    </location>
</feature>
<feature type="compositionally biased region" description="Basic and acidic residues" evidence="1">
    <location>
        <begin position="285"/>
        <end position="307"/>
    </location>
</feature>
<organism evidence="2 3">
    <name type="scientific">Hapsidospora chrysogenum (strain ATCC 11550 / CBS 779.69 / DSM 880 / IAM 14645 / JCM 23072 / IMI 49137)</name>
    <name type="common">Acremonium chrysogenum</name>
    <dbReference type="NCBI Taxonomy" id="857340"/>
    <lineage>
        <taxon>Eukaryota</taxon>
        <taxon>Fungi</taxon>
        <taxon>Dikarya</taxon>
        <taxon>Ascomycota</taxon>
        <taxon>Pezizomycotina</taxon>
        <taxon>Sordariomycetes</taxon>
        <taxon>Hypocreomycetidae</taxon>
        <taxon>Hypocreales</taxon>
        <taxon>Bionectriaceae</taxon>
        <taxon>Hapsidospora</taxon>
    </lineage>
</organism>
<feature type="compositionally biased region" description="Pro residues" evidence="1">
    <location>
        <begin position="206"/>
        <end position="217"/>
    </location>
</feature>
<feature type="region of interest" description="Disordered" evidence="1">
    <location>
        <begin position="173"/>
        <end position="225"/>
    </location>
</feature>
<feature type="region of interest" description="Disordered" evidence="1">
    <location>
        <begin position="100"/>
        <end position="133"/>
    </location>
</feature>
<dbReference type="Proteomes" id="UP000029964">
    <property type="component" value="Unassembled WGS sequence"/>
</dbReference>
<feature type="compositionally biased region" description="Low complexity" evidence="1">
    <location>
        <begin position="178"/>
        <end position="192"/>
    </location>
</feature>
<feature type="region of interest" description="Disordered" evidence="1">
    <location>
        <begin position="285"/>
        <end position="398"/>
    </location>
</feature>
<dbReference type="OrthoDB" id="411372at2759"/>
<feature type="compositionally biased region" description="Basic and acidic residues" evidence="1">
    <location>
        <begin position="106"/>
        <end position="116"/>
    </location>
</feature>
<sequence>MFVYYIRGPTIVPKPQFFIVRPHLRAQRGSSASDDTVDVTYGSTIVPLIPVDLLPDWIEIQGVPRQLGLEQTVGMTNLGSFPRGNEEVLRLKFHTVYQERSGADGYPEKEDHEERGSSTVASGESTSDEAPSSAVFRSHYAITALHKNTGDGVPTPSPPVPHGLAAIRHNGSIEATSHRGTASTTTSTSADSRQLHQVIRSEKPTTTPPGPGQPPQTIPGRKSTFQRSCPHWCRYGTCGFAETCYWRHVMPQTEEGLAEVGLDRFPKWYLDAIAAGRVPLGKMKKTEEEKKVEREKVEKEKKVEKGKKAERKRAEKGKKADKKGKTEKDKKTETEKTEKEKASPVVRLPGNESQPAAQREGDGVQDSETGDERGAEESKGGAGAGGNIHHSQPLIELL</sequence>
<evidence type="ECO:0000313" key="2">
    <source>
        <dbReference type="EMBL" id="KFH48139.1"/>
    </source>
</evidence>
<evidence type="ECO:0008006" key="4">
    <source>
        <dbReference type="Google" id="ProtNLM"/>
    </source>
</evidence>
<evidence type="ECO:0000313" key="3">
    <source>
        <dbReference type="Proteomes" id="UP000029964"/>
    </source>
</evidence>
<dbReference type="AlphaFoldDB" id="A0A086TFK7"/>
<evidence type="ECO:0000256" key="1">
    <source>
        <dbReference type="SAM" id="MobiDB-lite"/>
    </source>
</evidence>
<gene>
    <name evidence="2" type="ORF">ACRE_010630</name>
</gene>
<feature type="compositionally biased region" description="Basic residues" evidence="1">
    <location>
        <begin position="308"/>
        <end position="322"/>
    </location>
</feature>
<protein>
    <recommendedName>
        <fullName evidence="4">C3H1-type domain-containing protein</fullName>
    </recommendedName>
</protein>